<comment type="similarity">
    <text evidence="1">Belongs to the flavin monoamine oxidase family.</text>
</comment>
<evidence type="ECO:0000256" key="1">
    <source>
        <dbReference type="ARBA" id="ARBA00005995"/>
    </source>
</evidence>
<dbReference type="Gene3D" id="3.50.50.60">
    <property type="entry name" value="FAD/NAD(P)-binding domain"/>
    <property type="match status" value="1"/>
</dbReference>
<gene>
    <name evidence="3" type="ORF">CYMTET_56315</name>
</gene>
<organism evidence="3 4">
    <name type="scientific">Cymbomonas tetramitiformis</name>
    <dbReference type="NCBI Taxonomy" id="36881"/>
    <lineage>
        <taxon>Eukaryota</taxon>
        <taxon>Viridiplantae</taxon>
        <taxon>Chlorophyta</taxon>
        <taxon>Pyramimonadophyceae</taxon>
        <taxon>Pyramimonadales</taxon>
        <taxon>Pyramimonadaceae</taxon>
        <taxon>Cymbomonas</taxon>
    </lineage>
</organism>
<dbReference type="SUPFAM" id="SSF51905">
    <property type="entry name" value="FAD/NAD(P)-binding domain"/>
    <property type="match status" value="1"/>
</dbReference>
<dbReference type="AlphaFoldDB" id="A0AAE0BB62"/>
<dbReference type="Proteomes" id="UP001190700">
    <property type="component" value="Unassembled WGS sequence"/>
</dbReference>
<dbReference type="PANTHER" id="PTHR10742:SF418">
    <property type="entry name" value="AMINE OXIDASE DOMAIN-CONTAINING PROTEIN"/>
    <property type="match status" value="1"/>
</dbReference>
<evidence type="ECO:0000313" key="4">
    <source>
        <dbReference type="Proteomes" id="UP001190700"/>
    </source>
</evidence>
<comment type="caution">
    <text evidence="3">The sequence shown here is derived from an EMBL/GenBank/DDBJ whole genome shotgun (WGS) entry which is preliminary data.</text>
</comment>
<name>A0AAE0BB62_9CHLO</name>
<keyword evidence="4" id="KW-1185">Reference proteome</keyword>
<proteinExistence type="inferred from homology"/>
<sequence>MSTPHEVCDVVIVGAGMAGLACATALKDAGLRVVILEASCHVGGRIRTIRENELAVAGDLPNSRNTCLRVHEPNAGTQRPLGSGQFGFEAGGEFVHGSTTTLNALLRKERAELTHLFTWAHGDGGPSEEKAPDGSVGLYWVGREKRMMPFDKQDSDHIHLVKVLQELGERSQSDIEADDATKISLEGYLKRMGVSDRAMAFAEAGYANTVCGTLKQISTARMSECERGWEKDGDGDFRVAGTLHGTAIRALERGLDIRRSQPVTKIVRCHKGVEVVSNRAGEASSSFTHSASAVVMTASIPTLQRKVIDFSPPLPESKMRAIDSLRCHSALKMFAKFHEQFWPTDVHGMICSDSFAPEIWFHTCPEEDASTASFGSKAFYLTAFFTSDQAQRIAALKTETAFDSLLEQLSEMFACNARKHYAGGFIFDWGEVPYIWGGYAVPSLNEAPGSRAELATAVDGIFFAGEATDPHNYMTAHAAMCSGERAAREVQHALTKHPISRL</sequence>
<dbReference type="InterPro" id="IPR036188">
    <property type="entry name" value="FAD/NAD-bd_sf"/>
</dbReference>
<protein>
    <recommendedName>
        <fullName evidence="2">Amine oxidase domain-containing protein</fullName>
    </recommendedName>
</protein>
<accession>A0AAE0BB62</accession>
<feature type="domain" description="Amine oxidase" evidence="2">
    <location>
        <begin position="17"/>
        <end position="490"/>
    </location>
</feature>
<dbReference type="PANTHER" id="PTHR10742">
    <property type="entry name" value="FLAVIN MONOAMINE OXIDASE"/>
    <property type="match status" value="1"/>
</dbReference>
<dbReference type="EMBL" id="LGRX02035731">
    <property type="protein sequence ID" value="KAK3233383.1"/>
    <property type="molecule type" value="Genomic_DNA"/>
</dbReference>
<dbReference type="Pfam" id="PF01593">
    <property type="entry name" value="Amino_oxidase"/>
    <property type="match status" value="1"/>
</dbReference>
<dbReference type="SUPFAM" id="SSF54373">
    <property type="entry name" value="FAD-linked reductases, C-terminal domain"/>
    <property type="match status" value="1"/>
</dbReference>
<dbReference type="InterPro" id="IPR050281">
    <property type="entry name" value="Flavin_monoamine_oxidase"/>
</dbReference>
<reference evidence="3 4" key="1">
    <citation type="journal article" date="2015" name="Genome Biol. Evol.">
        <title>Comparative Genomics of a Bacterivorous Green Alga Reveals Evolutionary Causalities and Consequences of Phago-Mixotrophic Mode of Nutrition.</title>
        <authorList>
            <person name="Burns J.A."/>
            <person name="Paasch A."/>
            <person name="Narechania A."/>
            <person name="Kim E."/>
        </authorList>
    </citation>
    <scope>NUCLEOTIDE SEQUENCE [LARGE SCALE GENOMIC DNA]</scope>
    <source>
        <strain evidence="3 4">PLY_AMNH</strain>
    </source>
</reference>
<dbReference type="GO" id="GO:0016491">
    <property type="term" value="F:oxidoreductase activity"/>
    <property type="evidence" value="ECO:0007669"/>
    <property type="project" value="InterPro"/>
</dbReference>
<evidence type="ECO:0000313" key="3">
    <source>
        <dbReference type="EMBL" id="KAK3233383.1"/>
    </source>
</evidence>
<dbReference type="InterPro" id="IPR002937">
    <property type="entry name" value="Amino_oxidase"/>
</dbReference>
<evidence type="ECO:0000259" key="2">
    <source>
        <dbReference type="Pfam" id="PF01593"/>
    </source>
</evidence>